<protein>
    <submittedName>
        <fullName evidence="5">Sulfurtransferase complex subunit TusD</fullName>
        <ecNumber evidence="5">2.8.1.-</ecNumber>
    </submittedName>
</protein>
<proteinExistence type="inferred from homology"/>
<accession>A0ABT2VF56</accession>
<dbReference type="PANTHER" id="PTHR34874:SF3">
    <property type="entry name" value="SULFURTRANSFERASE TUSD"/>
    <property type="match status" value="1"/>
</dbReference>
<evidence type="ECO:0000256" key="2">
    <source>
        <dbReference type="ARBA" id="ARBA00007067"/>
    </source>
</evidence>
<dbReference type="Proteomes" id="UP001139994">
    <property type="component" value="Unassembled WGS sequence"/>
</dbReference>
<evidence type="ECO:0000256" key="3">
    <source>
        <dbReference type="ARBA" id="ARBA00022490"/>
    </source>
</evidence>
<keyword evidence="6" id="KW-1185">Reference proteome</keyword>
<name>A0ABT2VF56_9PSED</name>
<gene>
    <name evidence="5" type="primary">tusD</name>
    <name evidence="5" type="ORF">OC929_20145</name>
</gene>
<keyword evidence="3" id="KW-0963">Cytoplasm</keyword>
<evidence type="ECO:0000313" key="6">
    <source>
        <dbReference type="Proteomes" id="UP001139994"/>
    </source>
</evidence>
<reference evidence="5" key="1">
    <citation type="journal article" date="2022" name="Microbiol. Spectr.">
        <title>An Nuclear Magnetic Resonance Fingerprint Matching Approach for the Identification and Structural Re-Evaluation of Pseudomonas Lipopeptides.</title>
        <authorList>
            <person name="De Roo V."/>
            <person name="Verleysen Y."/>
            <person name="Kovacs B."/>
            <person name="De Vleeschouwer M."/>
            <person name="Muangkaew P."/>
            <person name="Girard L."/>
            <person name="Hofte M."/>
            <person name="De Mot R."/>
            <person name="Madder A."/>
            <person name="Geudens N."/>
            <person name="Martins J.C."/>
        </authorList>
    </citation>
    <scope>NUCLEOTIDE SEQUENCE</scope>
    <source>
        <strain evidence="5">COR51</strain>
    </source>
</reference>
<dbReference type="NCBIfam" id="TIGR03012">
    <property type="entry name" value="sulf_tusD_dsrE"/>
    <property type="match status" value="1"/>
</dbReference>
<dbReference type="NCBIfam" id="NF001237">
    <property type="entry name" value="PRK00207.1"/>
    <property type="match status" value="1"/>
</dbReference>
<dbReference type="GO" id="GO:0016740">
    <property type="term" value="F:transferase activity"/>
    <property type="evidence" value="ECO:0007669"/>
    <property type="project" value="UniProtKB-KW"/>
</dbReference>
<dbReference type="EC" id="2.8.1.-" evidence="5"/>
<dbReference type="PANTHER" id="PTHR34874">
    <property type="entry name" value="PROTEIN YCHN"/>
    <property type="match status" value="1"/>
</dbReference>
<dbReference type="EMBL" id="JAOSLA010000039">
    <property type="protein sequence ID" value="MCU7240369.1"/>
    <property type="molecule type" value="Genomic_DNA"/>
</dbReference>
<dbReference type="InterPro" id="IPR027396">
    <property type="entry name" value="DsrEFH-like"/>
</dbReference>
<keyword evidence="4 5" id="KW-0808">Transferase</keyword>
<sequence length="130" mass="14181">MKFAIAVFSPAHAPSSRRALRFAEAVLAGGHEIARLFFYQDGVHSASANIVTPQDELDVAAQWRTFVSDHRLDAVVCIAAALRRGVLDDTEANRYQRPAVNLPIPWELSGLGQLHEAAQLADRLVCFGGD</sequence>
<comment type="similarity">
    <text evidence="2">Belongs to the DsrE/TusD family.</text>
</comment>
<dbReference type="RefSeq" id="WP_262952411.1">
    <property type="nucleotide sequence ID" value="NZ_JAOSLA010000039.1"/>
</dbReference>
<reference evidence="5" key="3">
    <citation type="journal article" date="2023" name="mSystems">
        <title>Charting the Lipopeptidome of Nonpathogenic Pseudomonas.</title>
        <authorList>
            <person name="Cesa-Luna C."/>
            <person name="Geudens N."/>
            <person name="Girard L."/>
            <person name="De Roo V."/>
            <person name="Maklad H.R."/>
            <person name="Martins J.C."/>
            <person name="Hofte M."/>
            <person name="De Mot R."/>
        </authorList>
    </citation>
    <scope>NUCLEOTIDE SEQUENCE</scope>
    <source>
        <strain evidence="5">COR51</strain>
    </source>
</reference>
<dbReference type="InterPro" id="IPR003787">
    <property type="entry name" value="Sulphur_relay_DsrE/F-like"/>
</dbReference>
<evidence type="ECO:0000256" key="4">
    <source>
        <dbReference type="ARBA" id="ARBA00022679"/>
    </source>
</evidence>
<dbReference type="SUPFAM" id="SSF75169">
    <property type="entry name" value="DsrEFH-like"/>
    <property type="match status" value="1"/>
</dbReference>
<dbReference type="Gene3D" id="3.40.1260.10">
    <property type="entry name" value="DsrEFH-like"/>
    <property type="match status" value="1"/>
</dbReference>
<evidence type="ECO:0000313" key="5">
    <source>
        <dbReference type="EMBL" id="MCU7240369.1"/>
    </source>
</evidence>
<reference evidence="5" key="2">
    <citation type="submission" date="2022-09" db="EMBL/GenBank/DDBJ databases">
        <authorList>
            <person name="Cesa-Luna C."/>
            <person name="Girard L."/>
            <person name="Lood C."/>
            <person name="Hofte M."/>
            <person name="De Mot R."/>
        </authorList>
    </citation>
    <scope>NUCLEOTIDE SEQUENCE</scope>
    <source>
        <strain evidence="5">COR51</strain>
    </source>
</reference>
<comment type="caution">
    <text evidence="5">The sequence shown here is derived from an EMBL/GenBank/DDBJ whole genome shotgun (WGS) entry which is preliminary data.</text>
</comment>
<organism evidence="5 6">
    <name type="scientific">Pseudomonas peradeniyensis</name>
    <dbReference type="NCBI Taxonomy" id="2745488"/>
    <lineage>
        <taxon>Bacteria</taxon>
        <taxon>Pseudomonadati</taxon>
        <taxon>Pseudomonadota</taxon>
        <taxon>Gammaproteobacteria</taxon>
        <taxon>Pseudomonadales</taxon>
        <taxon>Pseudomonadaceae</taxon>
        <taxon>Pseudomonas</taxon>
    </lineage>
</organism>
<dbReference type="Pfam" id="PF02635">
    <property type="entry name" value="DsrE"/>
    <property type="match status" value="1"/>
</dbReference>
<comment type="subcellular location">
    <subcellularLocation>
        <location evidence="1">Cytoplasm</location>
    </subcellularLocation>
</comment>
<evidence type="ECO:0000256" key="1">
    <source>
        <dbReference type="ARBA" id="ARBA00004496"/>
    </source>
</evidence>
<dbReference type="InterPro" id="IPR017463">
    <property type="entry name" value="Sulphur_relay_TusD/DsrE"/>
</dbReference>